<sequence length="1142" mass="124890">MGGMLLCRPNHVFGGWLGWARLRLTACKVITVRTPPHLVFVLAEVRKTLATAGYAVACWFLDVRGCTPADVGEHWKAVSQAKAPTELRVSICEILARASGHALANLIPMHLVVGLEPSLLEGRYERFEQLYRQYFKHYEKGTPRSMPGLQPHEIPLQFEFEVPKRMYVLNMTPELLLLRGGITPSSALQAGGLGATFTSGSPFWYIEVDGLGSKHHQVTQALPEANSVVVRSQTVLHSSFAKDLVNYFDKLHVPHAVHKTSFQFTVGVSLARMKPLLSNAMPHAARAHVHKLCRSLQCSDSYEGLLHLGSMVLRQAASCGSCGFPKRCQSPWLLRTHFGDLVRSLPVEERGNLTDDLLHAWGGDPDAPLYPEGIMDYLHFPEMAEVGGMVRARRGTENISREMPVEEDSLLQLASDMLSHKNREQVDNRLRGRRCEVNADRPATGGAWMAPSARQWLQAASLGQDLMSDHDSPTSKASLSRTLWRSMGQWRLSAEEPRIFLECRAPSKCLGKSDAKWAHLGYEGMLLAVGLFGGNARLFSAVQAAKAAPVSICAVKVHPGKRPDEPEMRLLAKLVTNTPFARHLGAMECLAAVSQLCSARKKQTRLYIIRHGETVWNAERRIQGQLDIDLNEVGKVQAENTADALSRLGVLGRAAAVVSSDLLRASRTADIIAAASPRKLHRAMDAGFREINFGKLQGSSSDCPDSKALQTANINAWLEGDLSKGYPEGEDGCSLMSRSLSALRNAAKLGEVVIVVAHGGMIRWTAAQIESGEAPLRKGVPFSDYAATLVKQPVVNCCCSTVIYDHDSDSFHPEAWFADLQSVSQVNTVKAKDAAQPASEILIDHRSGLGHFQESSTMCSGAVLGEMPSLGILPMAYNVFGPDQSWIQTPHAESAAARLGITPATLALKWLEHRGFLALVPELEDLFKSTEIDDHRWFMHMYREAPSVEICMKILVATGLGAIPPAANAEEPQQPVAATPRIYRPGPAPEVLPQPSPEPAPLRLQALPDLRQRATKAQPQGVVWDGKPAAKRVISAVPLCLGSPQSNRDCLEDGSRDYELPPRPGLQDYSPALSEFQAIGASDGLQKVPLPPGRARSNPRPKGRHKKPKPEMVVVSMASPDMEEETTPEFGYQSLFVSLGTK</sequence>
<dbReference type="CDD" id="cd07067">
    <property type="entry name" value="HP_PGM_like"/>
    <property type="match status" value="1"/>
</dbReference>
<evidence type="ECO:0000256" key="4">
    <source>
        <dbReference type="PIRSR" id="PIRSR613078-2"/>
    </source>
</evidence>
<dbReference type="Pfam" id="PF00300">
    <property type="entry name" value="His_Phos_1"/>
    <property type="match status" value="1"/>
</dbReference>
<feature type="binding site" evidence="4">
    <location>
        <begin position="610"/>
        <end position="617"/>
    </location>
    <ligand>
        <name>substrate</name>
    </ligand>
</feature>
<dbReference type="GO" id="GO:0005737">
    <property type="term" value="C:cytoplasm"/>
    <property type="evidence" value="ECO:0007669"/>
    <property type="project" value="TreeGrafter"/>
</dbReference>
<dbReference type="InterPro" id="IPR001345">
    <property type="entry name" value="PG/BPGM_mutase_AS"/>
</dbReference>
<dbReference type="SUPFAM" id="SSF53254">
    <property type="entry name" value="Phosphoglycerate mutase-like"/>
    <property type="match status" value="1"/>
</dbReference>
<feature type="binding site" evidence="4">
    <location>
        <position position="664"/>
    </location>
    <ligand>
        <name>substrate</name>
    </ligand>
</feature>
<evidence type="ECO:0000256" key="3">
    <source>
        <dbReference type="PIRSR" id="PIRSR613078-1"/>
    </source>
</evidence>
<organism evidence="6 7">
    <name type="scientific">Symbiodinium microadriaticum</name>
    <name type="common">Dinoflagellate</name>
    <name type="synonym">Zooxanthella microadriatica</name>
    <dbReference type="NCBI Taxonomy" id="2951"/>
    <lineage>
        <taxon>Eukaryota</taxon>
        <taxon>Sar</taxon>
        <taxon>Alveolata</taxon>
        <taxon>Dinophyceae</taxon>
        <taxon>Suessiales</taxon>
        <taxon>Symbiodiniaceae</taxon>
        <taxon>Symbiodinium</taxon>
    </lineage>
</organism>
<dbReference type="InterPro" id="IPR050275">
    <property type="entry name" value="PGM_Phosphatase"/>
</dbReference>
<evidence type="ECO:0000256" key="1">
    <source>
        <dbReference type="ARBA" id="ARBA00023152"/>
    </source>
</evidence>
<dbReference type="PANTHER" id="PTHR48100:SF1">
    <property type="entry name" value="HISTIDINE PHOSPHATASE FAMILY PROTEIN-RELATED"/>
    <property type="match status" value="1"/>
</dbReference>
<dbReference type="OrthoDB" id="354304at2759"/>
<evidence type="ECO:0000256" key="5">
    <source>
        <dbReference type="SAM" id="MobiDB-lite"/>
    </source>
</evidence>
<dbReference type="SMART" id="SM00855">
    <property type="entry name" value="PGAM"/>
    <property type="match status" value="1"/>
</dbReference>
<dbReference type="EMBL" id="LSRX01000475">
    <property type="protein sequence ID" value="OLP96226.1"/>
    <property type="molecule type" value="Genomic_DNA"/>
</dbReference>
<dbReference type="InterPro" id="IPR013078">
    <property type="entry name" value="His_Pase_superF_clade-1"/>
</dbReference>
<keyword evidence="7" id="KW-1185">Reference proteome</keyword>
<keyword evidence="2" id="KW-0413">Isomerase</keyword>
<feature type="active site" description="Tele-phosphohistidine intermediate" evidence="3">
    <location>
        <position position="611"/>
    </location>
</feature>
<keyword evidence="1" id="KW-0324">Glycolysis</keyword>
<gene>
    <name evidence="6" type="primary">gpmB</name>
    <name evidence="6" type="ORF">AK812_SmicGene21579</name>
</gene>
<evidence type="ECO:0000313" key="6">
    <source>
        <dbReference type="EMBL" id="OLP96226.1"/>
    </source>
</evidence>
<dbReference type="AlphaFoldDB" id="A0A1Q9DM23"/>
<proteinExistence type="predicted"/>
<dbReference type="GO" id="GO:0016791">
    <property type="term" value="F:phosphatase activity"/>
    <property type="evidence" value="ECO:0007669"/>
    <property type="project" value="TreeGrafter"/>
</dbReference>
<evidence type="ECO:0000256" key="2">
    <source>
        <dbReference type="ARBA" id="ARBA00023235"/>
    </source>
</evidence>
<protein>
    <submittedName>
        <fullName evidence="6">Putative phosphoglycerate mutase GpmB</fullName>
    </submittedName>
</protein>
<dbReference type="InterPro" id="IPR029033">
    <property type="entry name" value="His_PPase_superfam"/>
</dbReference>
<dbReference type="Gene3D" id="3.40.50.1240">
    <property type="entry name" value="Phosphoglycerate mutase-like"/>
    <property type="match status" value="1"/>
</dbReference>
<accession>A0A1Q9DM23</accession>
<comment type="caution">
    <text evidence="6">The sequence shown here is derived from an EMBL/GenBank/DDBJ whole genome shotgun (WGS) entry which is preliminary data.</text>
</comment>
<feature type="active site" description="Proton donor/acceptor" evidence="3">
    <location>
        <position position="690"/>
    </location>
</feature>
<reference evidence="6 7" key="1">
    <citation type="submission" date="2016-02" db="EMBL/GenBank/DDBJ databases">
        <title>Genome analysis of coral dinoflagellate symbionts highlights evolutionary adaptations to a symbiotic lifestyle.</title>
        <authorList>
            <person name="Aranda M."/>
            <person name="Li Y."/>
            <person name="Liew Y.J."/>
            <person name="Baumgarten S."/>
            <person name="Simakov O."/>
            <person name="Wilson M."/>
            <person name="Piel J."/>
            <person name="Ashoor H."/>
            <person name="Bougouffa S."/>
            <person name="Bajic V.B."/>
            <person name="Ryu T."/>
            <person name="Ravasi T."/>
            <person name="Bayer T."/>
            <person name="Micklem G."/>
            <person name="Kim H."/>
            <person name="Bhak J."/>
            <person name="Lajeunesse T.C."/>
            <person name="Voolstra C.R."/>
        </authorList>
    </citation>
    <scope>NUCLEOTIDE SEQUENCE [LARGE SCALE GENOMIC DNA]</scope>
    <source>
        <strain evidence="6 7">CCMP2467</strain>
    </source>
</reference>
<evidence type="ECO:0000313" key="7">
    <source>
        <dbReference type="Proteomes" id="UP000186817"/>
    </source>
</evidence>
<dbReference type="Proteomes" id="UP000186817">
    <property type="component" value="Unassembled WGS sequence"/>
</dbReference>
<feature type="region of interest" description="Disordered" evidence="5">
    <location>
        <begin position="1082"/>
        <end position="1111"/>
    </location>
</feature>
<dbReference type="PROSITE" id="PS00175">
    <property type="entry name" value="PG_MUTASE"/>
    <property type="match status" value="1"/>
</dbReference>
<name>A0A1Q9DM23_SYMMI</name>
<feature type="compositionally biased region" description="Basic residues" evidence="5">
    <location>
        <begin position="1097"/>
        <end position="1108"/>
    </location>
</feature>
<dbReference type="PANTHER" id="PTHR48100">
    <property type="entry name" value="BROAD-SPECIFICITY PHOSPHATASE YOR283W-RELATED"/>
    <property type="match status" value="1"/>
</dbReference>